<organism evidence="1 2">
    <name type="scientific">Arachidicoccus ginsenosidivorans</name>
    <dbReference type="NCBI Taxonomy" id="496057"/>
    <lineage>
        <taxon>Bacteria</taxon>
        <taxon>Pseudomonadati</taxon>
        <taxon>Bacteroidota</taxon>
        <taxon>Chitinophagia</taxon>
        <taxon>Chitinophagales</taxon>
        <taxon>Chitinophagaceae</taxon>
        <taxon>Arachidicoccus</taxon>
    </lineage>
</organism>
<evidence type="ECO:0000313" key="2">
    <source>
        <dbReference type="Proteomes" id="UP000321291"/>
    </source>
</evidence>
<name>A0A5B8VSI8_9BACT</name>
<keyword evidence="2" id="KW-1185">Reference proteome</keyword>
<evidence type="ECO:0000313" key="1">
    <source>
        <dbReference type="EMBL" id="QEC73555.1"/>
    </source>
</evidence>
<protein>
    <submittedName>
        <fullName evidence="1">Uncharacterized protein</fullName>
    </submittedName>
</protein>
<gene>
    <name evidence="1" type="ORF">FSB73_19695</name>
</gene>
<dbReference type="KEGG" id="agi:FSB73_19695"/>
<dbReference type="EMBL" id="CP042434">
    <property type="protein sequence ID" value="QEC73555.1"/>
    <property type="molecule type" value="Genomic_DNA"/>
</dbReference>
<accession>A0A5B8VSI8</accession>
<dbReference type="RefSeq" id="WP_146786171.1">
    <property type="nucleotide sequence ID" value="NZ_CP042434.1"/>
</dbReference>
<dbReference type="OrthoDB" id="9774205at2"/>
<dbReference type="Proteomes" id="UP000321291">
    <property type="component" value="Chromosome"/>
</dbReference>
<proteinExistence type="predicted"/>
<sequence length="59" mass="6537">MQQFSNEQMKIEGLTGRAYLLKIDGQPIGTFSGQALKAGVNLATLHNTPQYRQALQIMD</sequence>
<reference evidence="1 2" key="1">
    <citation type="journal article" date="2017" name="Int. J. Syst. Evol. Microbiol.">
        <title>Arachidicoccus ginsenosidivorans sp. nov., with ginsenoside-converting activity isolated from ginseng cultivating soil.</title>
        <authorList>
            <person name="Siddiqi M.Z."/>
            <person name="Aslam Z."/>
            <person name="Im W.T."/>
        </authorList>
    </citation>
    <scope>NUCLEOTIDE SEQUENCE [LARGE SCALE GENOMIC DNA]</scope>
    <source>
        <strain evidence="1 2">Gsoil 809</strain>
    </source>
</reference>
<dbReference type="AlphaFoldDB" id="A0A5B8VSI8"/>